<reference evidence="2" key="1">
    <citation type="submission" date="2016-10" db="EMBL/GenBank/DDBJ databases">
        <authorList>
            <person name="Benchimol M."/>
            <person name="Almeida L.G."/>
            <person name="Vasconcelos A.T."/>
            <person name="Perreira-Neves A."/>
            <person name="Rosa I.A."/>
            <person name="Tasca T."/>
            <person name="Bogo M.R."/>
            <person name="de Souza W."/>
        </authorList>
    </citation>
    <scope>NUCLEOTIDE SEQUENCE [LARGE SCALE GENOMIC DNA]</scope>
    <source>
        <strain evidence="2">K</strain>
    </source>
</reference>
<proteinExistence type="predicted"/>
<evidence type="ECO:0000313" key="3">
    <source>
        <dbReference type="Proteomes" id="UP000179807"/>
    </source>
</evidence>
<keyword evidence="3" id="KW-1185">Reference proteome</keyword>
<organism evidence="2 3">
    <name type="scientific">Tritrichomonas foetus</name>
    <dbReference type="NCBI Taxonomy" id="1144522"/>
    <lineage>
        <taxon>Eukaryota</taxon>
        <taxon>Metamonada</taxon>
        <taxon>Parabasalia</taxon>
        <taxon>Tritrichomonadida</taxon>
        <taxon>Tritrichomonadidae</taxon>
        <taxon>Tritrichomonas</taxon>
    </lineage>
</organism>
<gene>
    <name evidence="2" type="ORF">TRFO_25442</name>
</gene>
<evidence type="ECO:0000256" key="1">
    <source>
        <dbReference type="SAM" id="MobiDB-lite"/>
    </source>
</evidence>
<dbReference type="EMBL" id="MLAK01000723">
    <property type="protein sequence ID" value="OHT06548.1"/>
    <property type="molecule type" value="Genomic_DNA"/>
</dbReference>
<evidence type="ECO:0008006" key="4">
    <source>
        <dbReference type="Google" id="ProtNLM"/>
    </source>
</evidence>
<dbReference type="AlphaFoldDB" id="A0A1J4KA29"/>
<dbReference type="GeneID" id="94839059"/>
<protein>
    <recommendedName>
        <fullName evidence="4">KATNIP domain-containing protein</fullName>
    </recommendedName>
</protein>
<dbReference type="Proteomes" id="UP000179807">
    <property type="component" value="Unassembled WGS sequence"/>
</dbReference>
<name>A0A1J4KA29_9EUKA</name>
<comment type="caution">
    <text evidence="2">The sequence shown here is derived from an EMBL/GenBank/DDBJ whole genome shotgun (WGS) entry which is preliminary data.</text>
</comment>
<dbReference type="RefSeq" id="XP_068359684.1">
    <property type="nucleotide sequence ID" value="XM_068504355.1"/>
</dbReference>
<evidence type="ECO:0000313" key="2">
    <source>
        <dbReference type="EMBL" id="OHT06548.1"/>
    </source>
</evidence>
<accession>A0A1J4KA29</accession>
<dbReference type="VEuPathDB" id="TrichDB:TRFO_25442"/>
<sequence>MKSLSNFNVIFFYLLNPLEFFSIETKKQNLSMTSTGSLTSRPLPRMGLRSNAVPYVKPNKGGVTLRQQHKRRNSGENNSKEVFSPVKILSPSKLLSPFNDKNLNLPKLLTYEMKVRILSNFGNPDYLTTSEIDVLDENKSTIQNLSCFLTKGKDETISRIVNQQMIKGSIGETWVHSFSPEKSSESVEINFHFRSASKPTAIRIFPSSYLVNANINEFIVLLNGKFVFRGNASDSFCTSAKFDFTCNYATSVAMQIKSEDKALPHVLRDRHGILPFNLTTSFSFSVLEGYSEDGIVGIRKIVFFDTSGNPIKSSQMEITSNNVVSSFPVSRIFKDELTVVTEHPWRGSFNENNSINVIFKYPAVIAAVGFLMPSIISTENEIGVKKMAVKINGVMRWAGKLPKEKLLNDGTSENRAFFVFLTNHRETRKTIPESFR</sequence>
<feature type="region of interest" description="Disordered" evidence="1">
    <location>
        <begin position="59"/>
        <end position="81"/>
    </location>
</feature>